<dbReference type="AlphaFoldDB" id="A0A7K1KK14"/>
<proteinExistence type="predicted"/>
<accession>A0A7K1KK14</accession>
<name>A0A7K1KK14_9BACT</name>
<organism evidence="3 4">
    <name type="scientific">Pseudodesulfovibrio alkaliphilus</name>
    <dbReference type="NCBI Taxonomy" id="2661613"/>
    <lineage>
        <taxon>Bacteria</taxon>
        <taxon>Pseudomonadati</taxon>
        <taxon>Thermodesulfobacteriota</taxon>
        <taxon>Desulfovibrionia</taxon>
        <taxon>Desulfovibrionales</taxon>
        <taxon>Desulfovibrionaceae</taxon>
    </lineage>
</organism>
<keyword evidence="4" id="KW-1185">Reference proteome</keyword>
<dbReference type="Pfam" id="PF01012">
    <property type="entry name" value="ETF"/>
    <property type="match status" value="1"/>
</dbReference>
<keyword evidence="1" id="KW-0249">Electron transport</keyword>
<gene>
    <name evidence="3" type="ORF">GKC30_02055</name>
</gene>
<dbReference type="Proteomes" id="UP000461162">
    <property type="component" value="Unassembled WGS sequence"/>
</dbReference>
<comment type="caution">
    <text evidence="3">The sequence shown here is derived from an EMBL/GenBank/DDBJ whole genome shotgun (WGS) entry which is preliminary data.</text>
</comment>
<keyword evidence="1" id="KW-0813">Transport</keyword>
<evidence type="ECO:0000313" key="3">
    <source>
        <dbReference type="EMBL" id="MUM76413.1"/>
    </source>
</evidence>
<evidence type="ECO:0000313" key="4">
    <source>
        <dbReference type="Proteomes" id="UP000461162"/>
    </source>
</evidence>
<feature type="domain" description="Electron transfer flavoprotein alpha/beta-subunit N-terminal" evidence="2">
    <location>
        <begin position="38"/>
        <end position="202"/>
    </location>
</feature>
<evidence type="ECO:0000256" key="1">
    <source>
        <dbReference type="ARBA" id="ARBA00022982"/>
    </source>
</evidence>
<dbReference type="SUPFAM" id="SSF52402">
    <property type="entry name" value="Adenine nucleotide alpha hydrolases-like"/>
    <property type="match status" value="1"/>
</dbReference>
<dbReference type="InterPro" id="IPR014730">
    <property type="entry name" value="ETF_a/b_N"/>
</dbReference>
<dbReference type="InterPro" id="IPR014729">
    <property type="entry name" value="Rossmann-like_a/b/a_fold"/>
</dbReference>
<sequence length="268" mass="28459">MSELHIVVCGSIVPDPLQTLAPTEGPSGWALKNEMMLPAVLDPWAGHALFEAAALAKANPGSRVWLVSLAPKAKLQQVMMSVSQKAPFELVVADGPASGFTDSFETARVLAESIKGIAGLDTGKLLLFGGWQSASRGSGAVMQMVGEILGVTEQFQGVDKLAVRDDGSMEVKERIEGGAYQISVVSGAPAVFGWATGELPEPPNNPQTGMQNMQKNMPALMQAKPADLSGSGLRLSEVAVPQQRRETRVVKDVPVDDMAREIVEWLKA</sequence>
<protein>
    <submittedName>
        <fullName evidence="3">Electron transfer flavoprotein subunit beta</fullName>
    </submittedName>
</protein>
<dbReference type="Gene3D" id="3.40.50.620">
    <property type="entry name" value="HUPs"/>
    <property type="match status" value="1"/>
</dbReference>
<reference evidence="3 4" key="1">
    <citation type="submission" date="2019-11" db="EMBL/GenBank/DDBJ databases">
        <title>Pseudodesulfovibrio alkaliphilus, sp. nov., an alkaliphilic sulfate-reducing bacteria from mud volcano of Taman peninsula, Russia.</title>
        <authorList>
            <person name="Frolova A."/>
            <person name="Merkel A.Y."/>
            <person name="Slobodkin A.I."/>
        </authorList>
    </citation>
    <scope>NUCLEOTIDE SEQUENCE [LARGE SCALE GENOMIC DNA]</scope>
    <source>
        <strain evidence="3 4">F-1</strain>
    </source>
</reference>
<dbReference type="RefSeq" id="WP_155932004.1">
    <property type="nucleotide sequence ID" value="NZ_WODC01000001.1"/>
</dbReference>
<dbReference type="EMBL" id="WODC01000001">
    <property type="protein sequence ID" value="MUM76413.1"/>
    <property type="molecule type" value="Genomic_DNA"/>
</dbReference>
<evidence type="ECO:0000259" key="2">
    <source>
        <dbReference type="Pfam" id="PF01012"/>
    </source>
</evidence>